<gene>
    <name evidence="2" type="ORF">RR48_01227</name>
</gene>
<feature type="domain" description="Nuclear pore complex protein NUP96 C-terminal" evidence="1">
    <location>
        <begin position="126"/>
        <end position="192"/>
    </location>
</feature>
<dbReference type="AlphaFoldDB" id="A0A0N1IK02"/>
<dbReference type="InterPro" id="IPR021967">
    <property type="entry name" value="Nup98_C"/>
</dbReference>
<evidence type="ECO:0000313" key="2">
    <source>
        <dbReference type="EMBL" id="KPJ20232.1"/>
    </source>
</evidence>
<evidence type="ECO:0000313" key="3">
    <source>
        <dbReference type="Proteomes" id="UP000053240"/>
    </source>
</evidence>
<evidence type="ECO:0000259" key="1">
    <source>
        <dbReference type="Pfam" id="PF12110"/>
    </source>
</evidence>
<dbReference type="InParanoid" id="A0A0N1IK02"/>
<reference evidence="2 3" key="1">
    <citation type="journal article" date="2015" name="Nat. Commun.">
        <title>Outbred genome sequencing and CRISPR/Cas9 gene editing in butterflies.</title>
        <authorList>
            <person name="Li X."/>
            <person name="Fan D."/>
            <person name="Zhang W."/>
            <person name="Liu G."/>
            <person name="Zhang L."/>
            <person name="Zhao L."/>
            <person name="Fang X."/>
            <person name="Chen L."/>
            <person name="Dong Y."/>
            <person name="Chen Y."/>
            <person name="Ding Y."/>
            <person name="Zhao R."/>
            <person name="Feng M."/>
            <person name="Zhu Y."/>
            <person name="Feng Y."/>
            <person name="Jiang X."/>
            <person name="Zhu D."/>
            <person name="Xiang H."/>
            <person name="Feng X."/>
            <person name="Li S."/>
            <person name="Wang J."/>
            <person name="Zhang G."/>
            <person name="Kronforst M.R."/>
            <person name="Wang W."/>
        </authorList>
    </citation>
    <scope>NUCLEOTIDE SEQUENCE [LARGE SCALE GENOMIC DNA]</scope>
    <source>
        <strain evidence="2">Ya'a_city_454_Pm</strain>
        <tissue evidence="2">Whole body</tissue>
    </source>
</reference>
<dbReference type="Proteomes" id="UP000053240">
    <property type="component" value="Unassembled WGS sequence"/>
</dbReference>
<dbReference type="STRING" id="76193.A0A0N1IK02"/>
<name>A0A0N1IK02_PAPMA</name>
<protein>
    <submittedName>
        <fullName evidence="2">Nuclear pore complex protein Nup98-Nup96</fullName>
    </submittedName>
</protein>
<dbReference type="EMBL" id="KQ459719">
    <property type="protein sequence ID" value="KPJ20232.1"/>
    <property type="molecule type" value="Genomic_DNA"/>
</dbReference>
<sequence length="410" mass="47017">MDGCDQTFRSLIAKQLQLWRECGATQVIAHYRHAILELLAGIRPRGELEKLDWIRALHVTAKYLCPQVPHLEQVIRTYEGYFISSDDEVDLGSVEVDEMGMAVPQPPFLLGSWLGHPTTDSIKGVAEQLETRGYWQLAIQALAYLQNTTMRGHLIRGVLSRNAAIRRGDEEPELGLLEKMRIPKEWILLAQADRAKYEHQPKLEVEYLVGARQWNAAHRVLVEQILADCVLSGMADRRPRALRWAGGWCSWRWLADSRRGTSPRCCVRYTCHPTALYRCSISLPNSTTVYQILPQSTKFYHSLPNSTTVYQILPQSTKFYHSLPNSTTVYQILPQSTKFYHSLPNSTTVYQILPQSTKFYHSLPNSTTVYQILPQSTKFYHSLPNSTTIYQFPPQSTKFYHNLPNSTIIY</sequence>
<feature type="domain" description="Nuclear pore complex protein NUP96 C-terminal" evidence="1">
    <location>
        <begin position="4"/>
        <end position="88"/>
    </location>
</feature>
<keyword evidence="3" id="KW-1185">Reference proteome</keyword>
<accession>A0A0N1IK02</accession>
<dbReference type="Pfam" id="PF12110">
    <property type="entry name" value="Nup96"/>
    <property type="match status" value="2"/>
</dbReference>
<proteinExistence type="predicted"/>
<organism evidence="2 3">
    <name type="scientific">Papilio machaon</name>
    <name type="common">Old World swallowtail butterfly</name>
    <dbReference type="NCBI Taxonomy" id="76193"/>
    <lineage>
        <taxon>Eukaryota</taxon>
        <taxon>Metazoa</taxon>
        <taxon>Ecdysozoa</taxon>
        <taxon>Arthropoda</taxon>
        <taxon>Hexapoda</taxon>
        <taxon>Insecta</taxon>
        <taxon>Pterygota</taxon>
        <taxon>Neoptera</taxon>
        <taxon>Endopterygota</taxon>
        <taxon>Lepidoptera</taxon>
        <taxon>Glossata</taxon>
        <taxon>Ditrysia</taxon>
        <taxon>Papilionoidea</taxon>
        <taxon>Papilionidae</taxon>
        <taxon>Papilioninae</taxon>
        <taxon>Papilio</taxon>
    </lineage>
</organism>